<dbReference type="OrthoDB" id="2046097at2"/>
<dbReference type="RefSeq" id="WP_116191859.1">
    <property type="nucleotide sequence ID" value="NZ_QTTN01000042.1"/>
</dbReference>
<reference evidence="1 2" key="1">
    <citation type="submission" date="2018-08" db="EMBL/GenBank/DDBJ databases">
        <title>Genomic Encyclopedia of Type Strains, Phase III (KMG-III): the genomes of soil and plant-associated and newly described type strains.</title>
        <authorList>
            <person name="Whitman W."/>
        </authorList>
    </citation>
    <scope>NUCLEOTIDE SEQUENCE [LARGE SCALE GENOMIC DNA]</scope>
    <source>
        <strain evidence="1 2">CGMCC 1.10966</strain>
    </source>
</reference>
<evidence type="ECO:0000313" key="1">
    <source>
        <dbReference type="EMBL" id="REE67580.1"/>
    </source>
</evidence>
<protein>
    <submittedName>
        <fullName evidence="1">Uncharacterized protein</fullName>
    </submittedName>
</protein>
<sequence>MAGAKLFINNTDATLQMILFVRAGEEVYNQADAVLFTLDPQQSREISYGNDSNIFLNGISLFTIYQGCLYSKIQFATERGSSQDNALNTNSVISVVLSNTDYVFEYS</sequence>
<proteinExistence type="predicted"/>
<evidence type="ECO:0000313" key="2">
    <source>
        <dbReference type="Proteomes" id="UP000256304"/>
    </source>
</evidence>
<keyword evidence="2" id="KW-1185">Reference proteome</keyword>
<organism evidence="1 2">
    <name type="scientific">Paenibacillus taihuensis</name>
    <dbReference type="NCBI Taxonomy" id="1156355"/>
    <lineage>
        <taxon>Bacteria</taxon>
        <taxon>Bacillati</taxon>
        <taxon>Bacillota</taxon>
        <taxon>Bacilli</taxon>
        <taxon>Bacillales</taxon>
        <taxon>Paenibacillaceae</taxon>
        <taxon>Paenibacillus</taxon>
    </lineage>
</organism>
<comment type="caution">
    <text evidence="1">The sequence shown here is derived from an EMBL/GenBank/DDBJ whole genome shotgun (WGS) entry which is preliminary data.</text>
</comment>
<dbReference type="Proteomes" id="UP000256304">
    <property type="component" value="Unassembled WGS sequence"/>
</dbReference>
<dbReference type="EMBL" id="QTTN01000042">
    <property type="protein sequence ID" value="REE67580.1"/>
    <property type="molecule type" value="Genomic_DNA"/>
</dbReference>
<gene>
    <name evidence="1" type="ORF">A8990_1427</name>
</gene>
<dbReference type="AlphaFoldDB" id="A0A3D9R0J2"/>
<accession>A0A3D9R0J2</accession>
<name>A0A3D9R0J2_9BACL</name>